<evidence type="ECO:0000313" key="3">
    <source>
        <dbReference type="Proteomes" id="UP000284177"/>
    </source>
</evidence>
<evidence type="ECO:0008006" key="4">
    <source>
        <dbReference type="Google" id="ProtNLM"/>
    </source>
</evidence>
<protein>
    <recommendedName>
        <fullName evidence="4">DUF2232 domain-containing protein</fullName>
    </recommendedName>
</protein>
<evidence type="ECO:0000256" key="1">
    <source>
        <dbReference type="SAM" id="Phobius"/>
    </source>
</evidence>
<feature type="transmembrane region" description="Helical" evidence="1">
    <location>
        <begin position="54"/>
        <end position="77"/>
    </location>
</feature>
<keyword evidence="1" id="KW-0472">Membrane</keyword>
<dbReference type="RefSeq" id="WP_120170274.1">
    <property type="nucleotide sequence ID" value="NZ_MCIB01000036.1"/>
</dbReference>
<proteinExistence type="predicted"/>
<keyword evidence="1" id="KW-1133">Transmembrane helix</keyword>
<dbReference type="Proteomes" id="UP000284177">
    <property type="component" value="Unassembled WGS sequence"/>
</dbReference>
<reference evidence="2 3" key="1">
    <citation type="submission" date="2016-08" db="EMBL/GenBank/DDBJ databases">
        <title>Novel Firmicutes and Novel Genomes.</title>
        <authorList>
            <person name="Poppleton D.I."/>
            <person name="Gribaldo S."/>
        </authorList>
    </citation>
    <scope>NUCLEOTIDE SEQUENCE [LARGE SCALE GENOMIC DNA]</scope>
    <source>
        <strain evidence="2 3">CTT3</strain>
    </source>
</reference>
<organism evidence="2 3">
    <name type="scientific">Thermohalobacter berrensis</name>
    <dbReference type="NCBI Taxonomy" id="99594"/>
    <lineage>
        <taxon>Bacteria</taxon>
        <taxon>Bacillati</taxon>
        <taxon>Bacillota</taxon>
        <taxon>Tissierellia</taxon>
        <taxon>Tissierellales</taxon>
        <taxon>Thermohalobacteraceae</taxon>
        <taxon>Thermohalobacter</taxon>
    </lineage>
</organism>
<dbReference type="OrthoDB" id="1955476at2"/>
<accession>A0A419SXY3</accession>
<evidence type="ECO:0000313" key="2">
    <source>
        <dbReference type="EMBL" id="RKD30041.1"/>
    </source>
</evidence>
<dbReference type="AlphaFoldDB" id="A0A419SXY3"/>
<keyword evidence="3" id="KW-1185">Reference proteome</keyword>
<name>A0A419SXY3_9FIRM</name>
<comment type="caution">
    <text evidence="2">The sequence shown here is derived from an EMBL/GenBank/DDBJ whole genome shotgun (WGS) entry which is preliminary data.</text>
</comment>
<feature type="transmembrane region" description="Helical" evidence="1">
    <location>
        <begin position="6"/>
        <end position="23"/>
    </location>
</feature>
<feature type="transmembrane region" description="Helical" evidence="1">
    <location>
        <begin position="129"/>
        <end position="150"/>
    </location>
</feature>
<dbReference type="EMBL" id="MCIB01000036">
    <property type="protein sequence ID" value="RKD30041.1"/>
    <property type="molecule type" value="Genomic_DNA"/>
</dbReference>
<feature type="transmembrane region" description="Helical" evidence="1">
    <location>
        <begin position="97"/>
        <end position="123"/>
    </location>
</feature>
<sequence>MVRTKFLTYGGILTCLAAVFQIIPAILGEIFIFMTIFSAFPIYFISRLSPKLGLIAYITTFFLVLLVSFHEAIFFLFTNGALGISLGIFRCHTSNKVIVSILSALTLTLSLSILNFIIGIQVFGFSIPGILLVQVCLIYSFSLVYCSLYLKVSDVIFDLIIKVVNAT</sequence>
<gene>
    <name evidence="2" type="ORF">BET03_04875</name>
</gene>
<keyword evidence="1" id="KW-0812">Transmembrane</keyword>